<protein>
    <recommendedName>
        <fullName evidence="3">N-glycosylase/DNA lyase</fullName>
    </recommendedName>
</protein>
<evidence type="ECO:0000313" key="2">
    <source>
        <dbReference type="Proteomes" id="UP000196694"/>
    </source>
</evidence>
<dbReference type="GO" id="GO:0003906">
    <property type="term" value="F:DNA-(apurinic or apyrimidinic site) endonuclease activity"/>
    <property type="evidence" value="ECO:0007669"/>
    <property type="project" value="InterPro"/>
</dbReference>
<dbReference type="GO" id="GO:0016799">
    <property type="term" value="F:hydrolase activity, hydrolyzing N-glycosyl compounds"/>
    <property type="evidence" value="ECO:0007669"/>
    <property type="project" value="InterPro"/>
</dbReference>
<dbReference type="EMBL" id="NCQP01000006">
    <property type="protein sequence ID" value="OWJ54253.1"/>
    <property type="molecule type" value="Genomic_DNA"/>
</dbReference>
<evidence type="ECO:0000313" key="1">
    <source>
        <dbReference type="EMBL" id="OWJ54253.1"/>
    </source>
</evidence>
<dbReference type="Pfam" id="PF09171">
    <property type="entry name" value="AGOG"/>
    <property type="match status" value="1"/>
</dbReference>
<dbReference type="InterPro" id="IPR023170">
    <property type="entry name" value="HhH_base_excis_C"/>
</dbReference>
<keyword evidence="2" id="KW-1185">Reference proteome</keyword>
<reference evidence="1 2" key="1">
    <citation type="submission" date="2017-05" db="EMBL/GenBank/DDBJ databases">
        <title>The draft genome of the hyperthermophilic archaeon 'Pyrodictium delaneyi strain Hulk', an iron and nitrate reducer, reveals the capacity for sulfate reduction.</title>
        <authorList>
            <person name="Demey L.M."/>
            <person name="Miller C."/>
            <person name="Manzella M."/>
            <person name="Reguera G."/>
            <person name="Kashefi K."/>
        </authorList>
    </citation>
    <scope>NUCLEOTIDE SEQUENCE [LARGE SCALE GENOMIC DNA]</scope>
    <source>
        <strain evidence="1 2">Hulk</strain>
    </source>
</reference>
<evidence type="ECO:0008006" key="3">
    <source>
        <dbReference type="Google" id="ProtNLM"/>
    </source>
</evidence>
<sequence length="304" mass="33969">MAERKGVQGCGIEGCIKALVIVDRARISSVARALRNIPASAIDVIELNDPQYVAVKKLVYVHGDRAVAFAVANALVSYRLSLPGERYWLEFAEWASRIQTPSTGKDLVDAMKLFLAESRGNRMVTVQKARRLERASRILESILQEPGRYRDLSVLVRELADALGARPEEKTIVFAAKMAYYAYRALGIDVVGKDDIPIPLDRRMALLTSASGIIGAPPDKVFTRYRLDAVRAWHEVSRESGIPALHLDAVVWLPAHGIERHLRRGLEYARDEFARKLVGYSKGIVDWSTARQIASQVIYRDPYA</sequence>
<proteinExistence type="predicted"/>
<dbReference type="Gene3D" id="1.10.1670.10">
    <property type="entry name" value="Helix-hairpin-Helix base-excision DNA repair enzymes (C-terminal)"/>
    <property type="match status" value="1"/>
</dbReference>
<dbReference type="Gene3D" id="1.10.340.30">
    <property type="entry name" value="Hypothetical protein, domain 2"/>
    <property type="match status" value="1"/>
</dbReference>
<dbReference type="Proteomes" id="UP000196694">
    <property type="component" value="Unassembled WGS sequence"/>
</dbReference>
<organism evidence="1 2">
    <name type="scientific">Pyrodictium delaneyi</name>
    <dbReference type="NCBI Taxonomy" id="1273541"/>
    <lineage>
        <taxon>Archaea</taxon>
        <taxon>Thermoproteota</taxon>
        <taxon>Thermoprotei</taxon>
        <taxon>Desulfurococcales</taxon>
        <taxon>Pyrodictiaceae</taxon>
        <taxon>Pyrodictium</taxon>
    </lineage>
</organism>
<dbReference type="SUPFAM" id="SSF48150">
    <property type="entry name" value="DNA-glycosylase"/>
    <property type="match status" value="1"/>
</dbReference>
<accession>A0A211YMI9</accession>
<name>A0A211YMI9_9CREN</name>
<comment type="caution">
    <text evidence="1">The sequence shown here is derived from an EMBL/GenBank/DDBJ whole genome shotgun (WGS) entry which is preliminary data.</text>
</comment>
<gene>
    <name evidence="1" type="ORF">Pdsh_07115</name>
</gene>
<dbReference type="InterPro" id="IPR011257">
    <property type="entry name" value="DNA_glycosylase"/>
</dbReference>
<dbReference type="AlphaFoldDB" id="A0A211YMI9"/>
<dbReference type="GO" id="GO:0006281">
    <property type="term" value="P:DNA repair"/>
    <property type="evidence" value="ECO:0007669"/>
    <property type="project" value="InterPro"/>
</dbReference>
<dbReference type="InterPro" id="IPR015254">
    <property type="entry name" value="AGOG-like"/>
</dbReference>